<dbReference type="GO" id="GO:0016020">
    <property type="term" value="C:membrane"/>
    <property type="evidence" value="ECO:0007669"/>
    <property type="project" value="UniProtKB-SubCell"/>
</dbReference>
<evidence type="ECO:0000313" key="8">
    <source>
        <dbReference type="EMBL" id="KPI85237.1"/>
    </source>
</evidence>
<dbReference type="SUPFAM" id="SSF103473">
    <property type="entry name" value="MFS general substrate transporter"/>
    <property type="match status" value="1"/>
</dbReference>
<evidence type="ECO:0000256" key="5">
    <source>
        <dbReference type="ARBA" id="ARBA00023136"/>
    </source>
</evidence>
<feature type="region of interest" description="Disordered" evidence="6">
    <location>
        <begin position="527"/>
        <end position="578"/>
    </location>
</feature>
<keyword evidence="3" id="KW-0812">Transmembrane</keyword>
<evidence type="ECO:0000256" key="2">
    <source>
        <dbReference type="ARBA" id="ARBA00005241"/>
    </source>
</evidence>
<comment type="subcellular location">
    <subcellularLocation>
        <location evidence="1">Membrane</location>
        <topology evidence="1">Multi-pass membrane protein</topology>
    </subcellularLocation>
</comment>
<dbReference type="EMBL" id="LJSK01000200">
    <property type="protein sequence ID" value="KPI85237.1"/>
    <property type="molecule type" value="Genomic_DNA"/>
</dbReference>
<reference evidence="8 9" key="1">
    <citation type="journal article" date="2015" name="PLoS Pathog.">
        <title>Leptomonas seymouri: Adaptations to the Dixenous Life Cycle Analyzed by Genome Sequencing, Transcriptome Profiling and Co-infection with Leishmania donovani.</title>
        <authorList>
            <person name="Kraeva N."/>
            <person name="Butenko A."/>
            <person name="Hlavacova J."/>
            <person name="Kostygov A."/>
            <person name="Myskova J."/>
            <person name="Grybchuk D."/>
            <person name="Lestinova T."/>
            <person name="Votypka J."/>
            <person name="Volf P."/>
            <person name="Opperdoes F."/>
            <person name="Flegontov P."/>
            <person name="Lukes J."/>
            <person name="Yurchenko V."/>
        </authorList>
    </citation>
    <scope>NUCLEOTIDE SEQUENCE [LARGE SCALE GENOMIC DNA]</scope>
    <source>
        <strain evidence="8 9">ATCC 30220</strain>
    </source>
</reference>
<feature type="compositionally biased region" description="Basic and acidic residues" evidence="6">
    <location>
        <begin position="557"/>
        <end position="570"/>
    </location>
</feature>
<dbReference type="OMA" id="AQILHCG"/>
<evidence type="ECO:0000256" key="4">
    <source>
        <dbReference type="ARBA" id="ARBA00022989"/>
    </source>
</evidence>
<gene>
    <name evidence="8" type="ORF">ABL78_5690</name>
</gene>
<evidence type="ECO:0000256" key="3">
    <source>
        <dbReference type="ARBA" id="ARBA00022692"/>
    </source>
</evidence>
<sequence length="578" mass="62443">MSHTSRGHAASEMHDAGSGQGSTSNYASRNCIVVPMVQPFNNADASLIPSALNSPTQSCVELSIHGAVFSRNASLVGSTGGRPASVAADSVVARSEPWRASESGSGNGEHDASNASVVKVNPKPAIIGYFGLMFGSGITAFYSQILEAKGFSPYQIGMLVAVNPLLNMTLLPMLSYLADKFRCETKIVLASIAAASSATFAYTLANERYLVILFFLMMTASRMVMNPLLDQRTLMMFPKEGRSSAWSYVRSYGAYGWGIGSLAASLIYSATKSWVAVAAQFFVGQWGLAYCMIAAKPYERIERVPVRFKEVLHLLASNKRVMLFIFAATMMGTGYSFIDNFLFLFLNELGGSKFLMGLTVVLTVSTEIPLFQMSERLHQTFTERQMMAIAMSVWTFRVVCYSLLRAPWWVLLIEPLHGVTFSFMWLPSVHLIARAFPPKLSSSATGVLFTFTSGVGPMIGNLAAGTLYSLVGPRKMFLCAATAMGLSLAFYLSIDYMLERRGVPVVCAYDDNVTAAVVGDAESPEAAATAGHGGARKDDSAAACEKNGKSPRCTQQHGDEDNGGRQRSLDVVEGELPM</sequence>
<feature type="region of interest" description="Disordered" evidence="6">
    <location>
        <begin position="1"/>
        <end position="22"/>
    </location>
</feature>
<keyword evidence="4" id="KW-1133">Transmembrane helix</keyword>
<feature type="domain" description="Major facilitator superfamily associated" evidence="7">
    <location>
        <begin position="136"/>
        <end position="478"/>
    </location>
</feature>
<name>A0A0N0P4U9_LEPSE</name>
<evidence type="ECO:0000313" key="9">
    <source>
        <dbReference type="Proteomes" id="UP000038009"/>
    </source>
</evidence>
<evidence type="ECO:0000259" key="7">
    <source>
        <dbReference type="Pfam" id="PF12832"/>
    </source>
</evidence>
<dbReference type="PANTHER" id="PTHR16172">
    <property type="entry name" value="MAJOR FACILITATOR SUPERFAMILY DOMAIN-CONTAINING PROTEIN 6-LIKE"/>
    <property type="match status" value="1"/>
</dbReference>
<keyword evidence="5" id="KW-0472">Membrane</keyword>
<dbReference type="OrthoDB" id="261787at2759"/>
<dbReference type="Gene3D" id="1.20.1250.20">
    <property type="entry name" value="MFS general substrate transporter like domains"/>
    <property type="match status" value="2"/>
</dbReference>
<dbReference type="PANTHER" id="PTHR16172:SF41">
    <property type="entry name" value="MAJOR FACILITATOR SUPERFAMILY DOMAIN-CONTAINING PROTEIN 6-LIKE"/>
    <property type="match status" value="1"/>
</dbReference>
<organism evidence="8 9">
    <name type="scientific">Leptomonas seymouri</name>
    <dbReference type="NCBI Taxonomy" id="5684"/>
    <lineage>
        <taxon>Eukaryota</taxon>
        <taxon>Discoba</taxon>
        <taxon>Euglenozoa</taxon>
        <taxon>Kinetoplastea</taxon>
        <taxon>Metakinetoplastina</taxon>
        <taxon>Trypanosomatida</taxon>
        <taxon>Trypanosomatidae</taxon>
        <taxon>Leishmaniinae</taxon>
        <taxon>Leptomonas</taxon>
    </lineage>
</organism>
<dbReference type="InterPro" id="IPR036259">
    <property type="entry name" value="MFS_trans_sf"/>
</dbReference>
<comment type="similarity">
    <text evidence="2">Belongs to the major facilitator superfamily. MFSD6 family.</text>
</comment>
<dbReference type="AlphaFoldDB" id="A0A0N0P4U9"/>
<evidence type="ECO:0000256" key="6">
    <source>
        <dbReference type="SAM" id="MobiDB-lite"/>
    </source>
</evidence>
<keyword evidence="9" id="KW-1185">Reference proteome</keyword>
<dbReference type="Proteomes" id="UP000038009">
    <property type="component" value="Unassembled WGS sequence"/>
</dbReference>
<proteinExistence type="inferred from homology"/>
<protein>
    <recommendedName>
        <fullName evidence="7">Major facilitator superfamily associated domain-containing protein</fullName>
    </recommendedName>
</protein>
<accession>A0A0N0P4U9</accession>
<dbReference type="InterPro" id="IPR024989">
    <property type="entry name" value="MFS_assoc_dom"/>
</dbReference>
<dbReference type="VEuPathDB" id="TriTrypDB:Lsey_0200_0020"/>
<dbReference type="Pfam" id="PF12832">
    <property type="entry name" value="MFS_1_like"/>
    <property type="match status" value="1"/>
</dbReference>
<dbReference type="InterPro" id="IPR051717">
    <property type="entry name" value="MFS_MFSD6"/>
</dbReference>
<evidence type="ECO:0000256" key="1">
    <source>
        <dbReference type="ARBA" id="ARBA00004141"/>
    </source>
</evidence>
<comment type="caution">
    <text evidence="8">The sequence shown here is derived from an EMBL/GenBank/DDBJ whole genome shotgun (WGS) entry which is preliminary data.</text>
</comment>